<evidence type="ECO:0000256" key="1">
    <source>
        <dbReference type="ARBA" id="ARBA00001815"/>
    </source>
</evidence>
<dbReference type="InterPro" id="IPR016156">
    <property type="entry name" value="FAD/NAD-linked_Rdtase_dimer_sf"/>
</dbReference>
<dbReference type="GO" id="GO:0005829">
    <property type="term" value="C:cytosol"/>
    <property type="evidence" value="ECO:0007669"/>
    <property type="project" value="TreeGrafter"/>
</dbReference>
<evidence type="ECO:0000256" key="9">
    <source>
        <dbReference type="ARBA" id="ARBA00022827"/>
    </source>
</evidence>
<dbReference type="PIRSF" id="PIRSF000350">
    <property type="entry name" value="Mercury_reductase_MerA"/>
    <property type="match status" value="1"/>
</dbReference>
<dbReference type="InterPro" id="IPR050151">
    <property type="entry name" value="Class-I_Pyr_Nuc-Dis_Oxidored"/>
</dbReference>
<organism evidence="18 19">
    <name type="scientific">Pseudomonas cichorii</name>
    <dbReference type="NCBI Taxonomy" id="36746"/>
    <lineage>
        <taxon>Bacteria</taxon>
        <taxon>Pseudomonadati</taxon>
        <taxon>Pseudomonadota</taxon>
        <taxon>Gammaproteobacteria</taxon>
        <taxon>Pseudomonadales</taxon>
        <taxon>Pseudomonadaceae</taxon>
        <taxon>Pseudomonas</taxon>
    </lineage>
</organism>
<dbReference type="InterPro" id="IPR036188">
    <property type="entry name" value="FAD/NAD-bd_sf"/>
</dbReference>
<evidence type="ECO:0000256" key="2">
    <source>
        <dbReference type="ARBA" id="ARBA00002842"/>
    </source>
</evidence>
<dbReference type="Pfam" id="PF07992">
    <property type="entry name" value="Pyr_redox_2"/>
    <property type="match status" value="1"/>
</dbReference>
<dbReference type="InterPro" id="IPR001100">
    <property type="entry name" value="Pyr_nuc-diS_OxRdtase"/>
</dbReference>
<name>A0A3M4M8C6_PSECI</name>
<reference evidence="18 19" key="1">
    <citation type="submission" date="2018-08" db="EMBL/GenBank/DDBJ databases">
        <title>Recombination of ecologically and evolutionarily significant loci maintains genetic cohesion in the Pseudomonas syringae species complex.</title>
        <authorList>
            <person name="Dillon M."/>
            <person name="Thakur S."/>
            <person name="Almeida R.N.D."/>
            <person name="Weir B.S."/>
            <person name="Guttman D.S."/>
        </authorList>
    </citation>
    <scope>NUCLEOTIDE SEQUENCE [LARGE SCALE GENOMIC DNA]</scope>
    <source>
        <strain evidence="18 19">ICMP 3353</strain>
    </source>
</reference>
<keyword evidence="7 14" id="KW-0963">Cytoplasm</keyword>
<keyword evidence="15" id="KW-0547">Nucleotide-binding</keyword>
<evidence type="ECO:0000256" key="6">
    <source>
        <dbReference type="ARBA" id="ARBA00016603"/>
    </source>
</evidence>
<dbReference type="SUPFAM" id="SSF51905">
    <property type="entry name" value="FAD/NAD(P)-binding domain"/>
    <property type="match status" value="1"/>
</dbReference>
<dbReference type="GO" id="GO:0006103">
    <property type="term" value="P:2-oxoglutarate metabolic process"/>
    <property type="evidence" value="ECO:0007669"/>
    <property type="project" value="TreeGrafter"/>
</dbReference>
<evidence type="ECO:0000259" key="16">
    <source>
        <dbReference type="Pfam" id="PF02852"/>
    </source>
</evidence>
<dbReference type="PANTHER" id="PTHR22912:SF93">
    <property type="entry name" value="SOLUBLE PYRIDINE NUCLEOTIDE TRANSHYDROGENASE"/>
    <property type="match status" value="1"/>
</dbReference>
<dbReference type="InterPro" id="IPR023753">
    <property type="entry name" value="FAD/NAD-binding_dom"/>
</dbReference>
<comment type="subcellular location">
    <subcellularLocation>
        <location evidence="3 14">Cytoplasm</location>
    </subcellularLocation>
</comment>
<sequence>MRRSISCVTCPRSEFRAGKSIRPNRQKWPSTRPRGNVRLLSAALDCAPCFSQRRQSGASVCSKGVRMAVYNYDVVVLGSGPAGEGAAMNAAKAGRKVAMVDSRRQVGGNCTHLGTIPSKALRHAVKQIIHFNTNPMFRAIGEPRWFSFPDVLKNAEIVISKQVASRTGYYARNRVDVFFGTGSFSDENSIDVVCANGVVEKLVANQVIIATGSRPYRPADIDFSHKRIYDSDTILSLGHTPRKLIIYGAGVIGCEYASIFSGLGVLVELVDNRDQLLSFLDSEISQALSYHFSNNNVMVRHNEEYEKVEGLDNGVILHLKSGKKIKADALLWCNGRTGNTDKLGLENIGLKANGRGQIEVDENYRTSVPTIYGAGDVIGWPSLASAAYDQGRSAAGSMVDNGSWRYVNDVPTGIYTIPEISSIGKNEHELTQARVPYEVGKAFFKGMARAQISGERVGMLKILFHRETLEVLGVHCFGDQASEIVHIGQAIMNQEGAANTIKYFVNTTFNYPTMAEAYRVAAYDGLNRLF</sequence>
<dbReference type="NCBIfam" id="NF003585">
    <property type="entry name" value="PRK05249.1"/>
    <property type="match status" value="1"/>
</dbReference>
<keyword evidence="9 14" id="KW-0274">FAD</keyword>
<dbReference type="Proteomes" id="UP000277236">
    <property type="component" value="Unassembled WGS sequence"/>
</dbReference>
<gene>
    <name evidence="14" type="primary">sthA</name>
    <name evidence="18" type="ORF">ALQ04_04960</name>
</gene>
<dbReference type="Gene3D" id="3.50.50.60">
    <property type="entry name" value="FAD/NAD(P)-binding domain"/>
    <property type="match status" value="2"/>
</dbReference>
<feature type="binding site" evidence="15">
    <location>
        <begin position="211"/>
        <end position="213"/>
    </location>
    <ligand>
        <name>FAD</name>
        <dbReference type="ChEBI" id="CHEBI:57692"/>
    </ligand>
</feature>
<evidence type="ECO:0000256" key="10">
    <source>
        <dbReference type="ARBA" id="ARBA00022857"/>
    </source>
</evidence>
<dbReference type="HAMAP" id="MF_00247">
    <property type="entry name" value="SthA"/>
    <property type="match status" value="1"/>
</dbReference>
<feature type="domain" description="FAD/NAD(P)-binding" evidence="17">
    <location>
        <begin position="72"/>
        <end position="391"/>
    </location>
</feature>
<evidence type="ECO:0000256" key="4">
    <source>
        <dbReference type="ARBA" id="ARBA00007532"/>
    </source>
</evidence>
<dbReference type="InterPro" id="IPR004099">
    <property type="entry name" value="Pyr_nucl-diS_OxRdtase_dimer"/>
</dbReference>
<dbReference type="PRINTS" id="PR00411">
    <property type="entry name" value="PNDRDTASEI"/>
</dbReference>
<evidence type="ECO:0000256" key="14">
    <source>
        <dbReference type="HAMAP-Rule" id="MF_00247"/>
    </source>
</evidence>
<comment type="caution">
    <text evidence="18">The sequence shown here is derived from an EMBL/GenBank/DDBJ whole genome shotgun (WGS) entry which is preliminary data.</text>
</comment>
<dbReference type="FunFam" id="3.50.50.60:FF:000008">
    <property type="entry name" value="Soluble pyridine nucleotide transhydrogenase"/>
    <property type="match status" value="1"/>
</dbReference>
<feature type="binding site" evidence="15">
    <location>
        <position position="119"/>
    </location>
    <ligand>
        <name>FAD</name>
        <dbReference type="ChEBI" id="CHEBI:57692"/>
    </ligand>
</feature>
<evidence type="ECO:0000256" key="3">
    <source>
        <dbReference type="ARBA" id="ARBA00004496"/>
    </source>
</evidence>
<evidence type="ECO:0000256" key="13">
    <source>
        <dbReference type="ARBA" id="ARBA00031183"/>
    </source>
</evidence>
<evidence type="ECO:0000256" key="12">
    <source>
        <dbReference type="ARBA" id="ARBA00023027"/>
    </source>
</evidence>
<evidence type="ECO:0000256" key="7">
    <source>
        <dbReference type="ARBA" id="ARBA00022490"/>
    </source>
</evidence>
<feature type="domain" description="Pyridine nucleotide-disulphide oxidoreductase dimerisation" evidence="16">
    <location>
        <begin position="410"/>
        <end position="521"/>
    </location>
</feature>
<evidence type="ECO:0000313" key="18">
    <source>
        <dbReference type="EMBL" id="RMQ50138.1"/>
    </source>
</evidence>
<dbReference type="SUPFAM" id="SSF55424">
    <property type="entry name" value="FAD/NAD-linked reductases, dimerisation (C-terminal) domain"/>
    <property type="match status" value="1"/>
</dbReference>
<dbReference type="Gene3D" id="3.30.390.30">
    <property type="match status" value="1"/>
</dbReference>
<comment type="similarity">
    <text evidence="4 14">Belongs to the class-I pyridine nucleotide-disulfide oxidoreductase family.</text>
</comment>
<evidence type="ECO:0000256" key="5">
    <source>
        <dbReference type="ARBA" id="ARBA00012772"/>
    </source>
</evidence>
<feature type="binding site" evidence="15">
    <location>
        <position position="182"/>
    </location>
    <ligand>
        <name>FAD</name>
        <dbReference type="ChEBI" id="CHEBI:57692"/>
    </ligand>
</feature>
<keyword evidence="12 14" id="KW-0520">NAD</keyword>
<keyword evidence="8 14" id="KW-0285">Flavoprotein</keyword>
<feature type="binding site" evidence="15">
    <location>
        <position position="376"/>
    </location>
    <ligand>
        <name>FAD</name>
        <dbReference type="ChEBI" id="CHEBI:57692"/>
    </ligand>
</feature>
<proteinExistence type="inferred from homology"/>
<dbReference type="FunFam" id="3.30.390.30:FF:000002">
    <property type="entry name" value="Soluble pyridine nucleotide transhydrogenase"/>
    <property type="match status" value="1"/>
</dbReference>
<feature type="binding site" evidence="14">
    <location>
        <begin position="101"/>
        <end position="110"/>
    </location>
    <ligand>
        <name>FAD</name>
        <dbReference type="ChEBI" id="CHEBI:57692"/>
    </ligand>
</feature>
<evidence type="ECO:0000256" key="8">
    <source>
        <dbReference type="ARBA" id="ARBA00022630"/>
    </source>
</evidence>
<accession>A0A3M4M8C6</accession>
<comment type="catalytic activity">
    <reaction evidence="1 14">
        <text>NAD(+) + NADPH = NADH + NADP(+)</text>
        <dbReference type="Rhea" id="RHEA:11692"/>
        <dbReference type="ChEBI" id="CHEBI:57540"/>
        <dbReference type="ChEBI" id="CHEBI:57783"/>
        <dbReference type="ChEBI" id="CHEBI:57945"/>
        <dbReference type="ChEBI" id="CHEBI:58349"/>
        <dbReference type="EC" id="1.6.1.1"/>
    </reaction>
</comment>
<dbReference type="GO" id="GO:0050660">
    <property type="term" value="F:flavin adenine dinucleotide binding"/>
    <property type="evidence" value="ECO:0007669"/>
    <property type="project" value="TreeGrafter"/>
</dbReference>
<dbReference type="AlphaFoldDB" id="A0A3M4M8C6"/>
<dbReference type="GO" id="GO:0006739">
    <property type="term" value="P:NADP+ metabolic process"/>
    <property type="evidence" value="ECO:0007669"/>
    <property type="project" value="UniProtKB-UniRule"/>
</dbReference>
<keyword evidence="11 14" id="KW-0560">Oxidoreductase</keyword>
<evidence type="ECO:0000256" key="11">
    <source>
        <dbReference type="ARBA" id="ARBA00023002"/>
    </source>
</evidence>
<keyword evidence="10 14" id="KW-0521">NADP</keyword>
<evidence type="ECO:0000256" key="15">
    <source>
        <dbReference type="PIRSR" id="PIRSR000350-3"/>
    </source>
</evidence>
<dbReference type="EMBL" id="RBRE01000013">
    <property type="protein sequence ID" value="RMQ50138.1"/>
    <property type="molecule type" value="Genomic_DNA"/>
</dbReference>
<dbReference type="GO" id="GO:0003957">
    <property type="term" value="F:NAD(P)+ transhydrogenase (Si-specific) activity"/>
    <property type="evidence" value="ECO:0007669"/>
    <property type="project" value="UniProtKB-UniRule"/>
</dbReference>
<dbReference type="PANTHER" id="PTHR22912">
    <property type="entry name" value="DISULFIDE OXIDOREDUCTASE"/>
    <property type="match status" value="1"/>
</dbReference>
<dbReference type="PRINTS" id="PR00368">
    <property type="entry name" value="FADPNR"/>
</dbReference>
<dbReference type="EC" id="1.6.1.1" evidence="5 14"/>
<comment type="cofactor">
    <cofactor evidence="14 15">
        <name>FAD</name>
        <dbReference type="ChEBI" id="CHEBI:57692"/>
    </cofactor>
    <text evidence="14 15">Binds 1 FAD per subunit.</text>
</comment>
<protein>
    <recommendedName>
        <fullName evidence="6 14">Soluble pyridine nucleotide transhydrogenase</fullName>
        <shortName evidence="14">STH</shortName>
        <ecNumber evidence="5 14">1.6.1.1</ecNumber>
    </recommendedName>
    <alternativeName>
        <fullName evidence="13 14">NAD(P)(+) transhydrogenase [B-specific]</fullName>
    </alternativeName>
</protein>
<feature type="binding site" evidence="15">
    <location>
        <begin position="248"/>
        <end position="255"/>
    </location>
    <ligand>
        <name>NAD(+)</name>
        <dbReference type="ChEBI" id="CHEBI:57540"/>
    </ligand>
</feature>
<comment type="function">
    <text evidence="2 14">Conversion of NADPH, generated by peripheral catabolic pathways, to NADH, which can enter the respiratory chain for energy generation.</text>
</comment>
<evidence type="ECO:0000259" key="17">
    <source>
        <dbReference type="Pfam" id="PF07992"/>
    </source>
</evidence>
<dbReference type="InterPro" id="IPR022962">
    <property type="entry name" value="STH_gammaproteobact"/>
</dbReference>
<feature type="binding site" evidence="15">
    <location>
        <position position="335"/>
    </location>
    <ligand>
        <name>NAD(+)</name>
        <dbReference type="ChEBI" id="CHEBI:57540"/>
    </ligand>
</feature>
<dbReference type="GO" id="GO:0004148">
    <property type="term" value="F:dihydrolipoyl dehydrogenase (NADH) activity"/>
    <property type="evidence" value="ECO:0007669"/>
    <property type="project" value="TreeGrafter"/>
</dbReference>
<evidence type="ECO:0000313" key="19">
    <source>
        <dbReference type="Proteomes" id="UP000277236"/>
    </source>
</evidence>
<dbReference type="Pfam" id="PF02852">
    <property type="entry name" value="Pyr_redox_dim"/>
    <property type="match status" value="1"/>
</dbReference>